<dbReference type="EMBL" id="CP092869">
    <property type="protein sequence ID" value="UYV69832.1"/>
    <property type="molecule type" value="Genomic_DNA"/>
</dbReference>
<dbReference type="PANTHER" id="PTHR11036:SF90">
    <property type="entry name" value="SEMAPHORIN 2B, ISOFORM D-RELATED"/>
    <property type="match status" value="1"/>
</dbReference>
<dbReference type="InterPro" id="IPR007110">
    <property type="entry name" value="Ig-like_dom"/>
</dbReference>
<keyword evidence="5" id="KW-0325">Glycoprotein</keyword>
<dbReference type="InterPro" id="IPR002165">
    <property type="entry name" value="Plexin_repeat"/>
</dbReference>
<evidence type="ECO:0000259" key="7">
    <source>
        <dbReference type="PROSITE" id="PS50835"/>
    </source>
</evidence>
<dbReference type="Pfam" id="PF01403">
    <property type="entry name" value="Sema"/>
    <property type="match status" value="1"/>
</dbReference>
<dbReference type="PROSITE" id="PS50835">
    <property type="entry name" value="IG_LIKE"/>
    <property type="match status" value="1"/>
</dbReference>
<dbReference type="InterPro" id="IPR027231">
    <property type="entry name" value="Semaphorin"/>
</dbReference>
<evidence type="ECO:0000256" key="2">
    <source>
        <dbReference type="ARBA" id="ARBA00009492"/>
    </source>
</evidence>
<keyword evidence="10" id="KW-1185">Reference proteome</keyword>
<keyword evidence="3" id="KW-0472">Membrane</keyword>
<evidence type="ECO:0000256" key="3">
    <source>
        <dbReference type="ARBA" id="ARBA00023136"/>
    </source>
</evidence>
<dbReference type="SUPFAM" id="SSF101912">
    <property type="entry name" value="Sema domain"/>
    <property type="match status" value="2"/>
</dbReference>
<comment type="caution">
    <text evidence="6">Lacks conserved residue(s) required for the propagation of feature annotation.</text>
</comment>
<evidence type="ECO:0000259" key="8">
    <source>
        <dbReference type="PROSITE" id="PS51004"/>
    </source>
</evidence>
<name>A0ABY6KNC2_9ARAC</name>
<sequence length="721" mass="81552">MFSVDAITLAATNVASCVSKGKSEHYDCRNHIRVIQPLRATNRLYVCGTNAHHPMDLVINANLTRSMYDRFPGVGDGIAKCPFDPEDNSTAVWVEHGNPSDLPGLYSGTVAEFTKADTVIFRTNLYNLTTGFKAHPFKRTIKYDSKWLDKPHFVGSYDIGEFVYFFFRESAVEYINCGKSVYSRVARVCKKDTGGKNILNKNWASFLKARLNCSIPGEFPFYFNEIQSIYRHPDDERTFYGVFTTSMYVQYCRYLTLAHVWLFNTCMDIKNVRKWCREFNEGRINVHDEQRSGRPSLPESTVARIDEMVRANRRITLEEIEDGLNEDCSHFSVHKIVSETLGYRKVSARAGYITQSGDGRNGLMGSAICTYTLDAIEEVFAGKFKEQLASSSAWLPVLSSKVPEPRPGLCVNDTQTLPDSVLNFIRSHPLMDSAVAHAGDRPVFYIRDVTLSRLAVDRLEVDGVPYTVFYAGTNTGLVYKLVQWRHHRSNLVDIFQATAPEPIRAMEISSKWPRKALYVSSDSGIKQVDLVMCHGRYDSCLRCIQDPYCGWDKDRGECKPYVTGLLQDVTNATPGICDKSIRSRPMRVYWGQSVHLACPVQLPAQSSSPQWFHYSREGQTLLTSAGGKFIPTADHGLVVVSVTEREAGRYICRLGGAVLCSYNLTVDTKSCTTPSETDYRKVYSEWCHEFEKYKSAMKSWQNKQAKCQLTHPNDVAYQGTM</sequence>
<dbReference type="PROSITE" id="PS51004">
    <property type="entry name" value="SEMA"/>
    <property type="match status" value="1"/>
</dbReference>
<comment type="similarity">
    <text evidence="2">Belongs to the semaphorin family.</text>
</comment>
<evidence type="ECO:0000256" key="1">
    <source>
        <dbReference type="ARBA" id="ARBA00004370"/>
    </source>
</evidence>
<gene>
    <name evidence="9" type="ORF">LAZ67_7000920</name>
</gene>
<accession>A0ABY6KNC2</accession>
<keyword evidence="4" id="KW-1015">Disulfide bond</keyword>
<dbReference type="SUPFAM" id="SSF48726">
    <property type="entry name" value="Immunoglobulin"/>
    <property type="match status" value="1"/>
</dbReference>
<protein>
    <submittedName>
        <fullName evidence="9">Sema-2a</fullName>
    </submittedName>
</protein>
<dbReference type="Gene3D" id="2.60.40.10">
    <property type="entry name" value="Immunoglobulins"/>
    <property type="match status" value="1"/>
</dbReference>
<organism evidence="9 10">
    <name type="scientific">Cordylochernes scorpioides</name>
    <dbReference type="NCBI Taxonomy" id="51811"/>
    <lineage>
        <taxon>Eukaryota</taxon>
        <taxon>Metazoa</taxon>
        <taxon>Ecdysozoa</taxon>
        <taxon>Arthropoda</taxon>
        <taxon>Chelicerata</taxon>
        <taxon>Arachnida</taxon>
        <taxon>Pseudoscorpiones</taxon>
        <taxon>Cheliferoidea</taxon>
        <taxon>Chernetidae</taxon>
        <taxon>Cordylochernes</taxon>
    </lineage>
</organism>
<dbReference type="SMART" id="SM00630">
    <property type="entry name" value="Sema"/>
    <property type="match status" value="1"/>
</dbReference>
<feature type="domain" description="Sema" evidence="8">
    <location>
        <begin position="1"/>
        <end position="530"/>
    </location>
</feature>
<evidence type="ECO:0000313" key="10">
    <source>
        <dbReference type="Proteomes" id="UP001235939"/>
    </source>
</evidence>
<dbReference type="Pfam" id="PF01437">
    <property type="entry name" value="PSI"/>
    <property type="match status" value="1"/>
</dbReference>
<dbReference type="InterPro" id="IPR015943">
    <property type="entry name" value="WD40/YVTN_repeat-like_dom_sf"/>
</dbReference>
<comment type="subcellular location">
    <subcellularLocation>
        <location evidence="1">Membrane</location>
    </subcellularLocation>
</comment>
<dbReference type="InterPro" id="IPR013783">
    <property type="entry name" value="Ig-like_fold"/>
</dbReference>
<evidence type="ECO:0000256" key="6">
    <source>
        <dbReference type="PROSITE-ProRule" id="PRU00352"/>
    </source>
</evidence>
<evidence type="ECO:0000256" key="5">
    <source>
        <dbReference type="ARBA" id="ARBA00023180"/>
    </source>
</evidence>
<dbReference type="InterPro" id="IPR036352">
    <property type="entry name" value="Semap_dom_sf"/>
</dbReference>
<evidence type="ECO:0000313" key="9">
    <source>
        <dbReference type="EMBL" id="UYV69832.1"/>
    </source>
</evidence>
<reference evidence="9 10" key="1">
    <citation type="submission" date="2022-01" db="EMBL/GenBank/DDBJ databases">
        <title>A chromosomal length assembly of Cordylochernes scorpioides.</title>
        <authorList>
            <person name="Zeh D."/>
            <person name="Zeh J."/>
        </authorList>
    </citation>
    <scope>NUCLEOTIDE SEQUENCE [LARGE SCALE GENOMIC DNA]</scope>
    <source>
        <strain evidence="9">IN4F17</strain>
        <tissue evidence="9">Whole Body</tissue>
    </source>
</reference>
<dbReference type="Gene3D" id="2.130.10.10">
    <property type="entry name" value="YVTN repeat-like/Quinoprotein amine dehydrogenase"/>
    <property type="match status" value="1"/>
</dbReference>
<dbReference type="Proteomes" id="UP001235939">
    <property type="component" value="Chromosome 07"/>
</dbReference>
<feature type="domain" description="Ig-like" evidence="7">
    <location>
        <begin position="574"/>
        <end position="672"/>
    </location>
</feature>
<proteinExistence type="inferred from homology"/>
<dbReference type="InterPro" id="IPR036179">
    <property type="entry name" value="Ig-like_dom_sf"/>
</dbReference>
<dbReference type="PANTHER" id="PTHR11036">
    <property type="entry name" value="SEMAPHORIN"/>
    <property type="match status" value="1"/>
</dbReference>
<dbReference type="InterPro" id="IPR001627">
    <property type="entry name" value="Semap_dom"/>
</dbReference>
<dbReference type="SUPFAM" id="SSF103575">
    <property type="entry name" value="Plexin repeat"/>
    <property type="match status" value="1"/>
</dbReference>
<dbReference type="Gene3D" id="3.30.1680.10">
    <property type="entry name" value="ligand-binding face of the semaphorins, domain 2"/>
    <property type="match status" value="1"/>
</dbReference>
<evidence type="ECO:0000256" key="4">
    <source>
        <dbReference type="ARBA" id="ARBA00023157"/>
    </source>
</evidence>